<dbReference type="Gene3D" id="1.10.645.10">
    <property type="entry name" value="Cytochrome-c3 Hydrogenase, chain B"/>
    <property type="match status" value="1"/>
</dbReference>
<evidence type="ECO:0000313" key="5">
    <source>
        <dbReference type="EMBL" id="TWU34544.1"/>
    </source>
</evidence>
<dbReference type="GO" id="GO:0008137">
    <property type="term" value="F:NADH dehydrogenase (ubiquinone) activity"/>
    <property type="evidence" value="ECO:0007669"/>
    <property type="project" value="InterPro"/>
</dbReference>
<dbReference type="SUPFAM" id="SSF56762">
    <property type="entry name" value="HydB/Nqo4-like"/>
    <property type="match status" value="1"/>
</dbReference>
<organism evidence="5 6">
    <name type="scientific">Novipirellula aureliae</name>
    <dbReference type="NCBI Taxonomy" id="2527966"/>
    <lineage>
        <taxon>Bacteria</taxon>
        <taxon>Pseudomonadati</taxon>
        <taxon>Planctomycetota</taxon>
        <taxon>Planctomycetia</taxon>
        <taxon>Pirellulales</taxon>
        <taxon>Pirellulaceae</taxon>
        <taxon>Novipirellula</taxon>
    </lineage>
</organism>
<dbReference type="SUPFAM" id="SSF143243">
    <property type="entry name" value="Nqo5-like"/>
    <property type="match status" value="1"/>
</dbReference>
<accession>A0A5C6DF35</accession>
<evidence type="ECO:0000259" key="3">
    <source>
        <dbReference type="Pfam" id="PF00329"/>
    </source>
</evidence>
<dbReference type="InterPro" id="IPR029014">
    <property type="entry name" value="NiFe-Hase_large"/>
</dbReference>
<keyword evidence="6" id="KW-1185">Reference proteome</keyword>
<dbReference type="InterPro" id="IPR052197">
    <property type="entry name" value="ComplexI_49kDa-like"/>
</dbReference>
<proteinExistence type="predicted"/>
<comment type="caution">
    <text evidence="5">The sequence shown here is derived from an EMBL/GenBank/DDBJ whole genome shotgun (WGS) entry which is preliminary data.</text>
</comment>
<dbReference type="EMBL" id="SJPY01000011">
    <property type="protein sequence ID" value="TWU34544.1"/>
    <property type="molecule type" value="Genomic_DNA"/>
</dbReference>
<dbReference type="PANTHER" id="PTHR43485">
    <property type="entry name" value="HYDROGENASE-4 COMPONENT G"/>
    <property type="match status" value="1"/>
</dbReference>
<name>A0A5C6DF35_9BACT</name>
<keyword evidence="5" id="KW-0456">Lyase</keyword>
<dbReference type="GO" id="GO:0051287">
    <property type="term" value="F:NAD binding"/>
    <property type="evidence" value="ECO:0007669"/>
    <property type="project" value="InterPro"/>
</dbReference>
<dbReference type="InterPro" id="IPR037232">
    <property type="entry name" value="NADH_quin_OxRdtase_su_C/D-like"/>
</dbReference>
<dbReference type="GO" id="GO:0048038">
    <property type="term" value="F:quinone binding"/>
    <property type="evidence" value="ECO:0007669"/>
    <property type="project" value="InterPro"/>
</dbReference>
<keyword evidence="1" id="KW-0560">Oxidoreductase</keyword>
<dbReference type="PANTHER" id="PTHR43485:SF1">
    <property type="entry name" value="FORMATE HYDROGENLYASE SUBUNIT 5-RELATED"/>
    <property type="match status" value="1"/>
</dbReference>
<feature type="domain" description="NADH:ubiquinone oxidoreductase 30kDa subunit" evidence="3">
    <location>
        <begin position="41"/>
        <end position="118"/>
    </location>
</feature>
<dbReference type="GO" id="GO:0016651">
    <property type="term" value="F:oxidoreductase activity, acting on NAD(P)H"/>
    <property type="evidence" value="ECO:0007669"/>
    <property type="project" value="InterPro"/>
</dbReference>
<evidence type="ECO:0000259" key="4">
    <source>
        <dbReference type="Pfam" id="PF00346"/>
    </source>
</evidence>
<dbReference type="GO" id="GO:0016829">
    <property type="term" value="F:lyase activity"/>
    <property type="evidence" value="ECO:0007669"/>
    <property type="project" value="UniProtKB-KW"/>
</dbReference>
<evidence type="ECO:0000256" key="1">
    <source>
        <dbReference type="ARBA" id="ARBA00023002"/>
    </source>
</evidence>
<feature type="domain" description="NADH-quinone oxidoreductase subunit D" evidence="4">
    <location>
        <begin position="269"/>
        <end position="433"/>
    </location>
</feature>
<dbReference type="Pfam" id="PF00346">
    <property type="entry name" value="Complex1_49kDa"/>
    <property type="match status" value="1"/>
</dbReference>
<dbReference type="Pfam" id="PF00329">
    <property type="entry name" value="Complex1_30kDa"/>
    <property type="match status" value="1"/>
</dbReference>
<dbReference type="OrthoDB" id="9801496at2"/>
<dbReference type="Proteomes" id="UP000315471">
    <property type="component" value="Unassembled WGS sequence"/>
</dbReference>
<sequence>MTVAEQLTTTNGVSVATESVPLLSFDSFADRLAEQLDHNTSGLSALFGVPTASQTVRLYAVTNRATKSEVTIFATDVGDSYPALSVRTPQAHWFEREIAEQWGIVPEGHPWLKPIRFHRSYVATRDAWGRSENEEILPSVQPQGTDYFKIRGDEIHEVAVGPVHAGVIEPGHFRFQCHGENVFSLEIELGFQHRGIERQLLGGPDKRSLHFMETLSGDTSIGHATTYCQALEGLAGVDAPLRAHSIRAIALEFERLANHTGDLGALAMDVGFLPTASFCGRLRGDWLNASALICGNRFGRATVRPGGVQFDLDEERIDELQTRIDAIYRDVTGAAELLWNTPSVMARFEGCGVVPRHVADDLGLVGIAGRACGIDRDARRDFPFGIFRFHQIPVSTSSTGDVFSRAYVRWLEIQRSVRFIQEQLRAMPKTATRRDLDELKGNQFVVSIAEGWRGEICHVALTNHEGQFEHYKVVDPSFHNWIGLAMALRNQEISDFPVNNKSFNLSYCGHDL</sequence>
<dbReference type="AlphaFoldDB" id="A0A5C6DF35"/>
<dbReference type="RefSeq" id="WP_146602576.1">
    <property type="nucleotide sequence ID" value="NZ_SJPY01000011.1"/>
</dbReference>
<dbReference type="InterPro" id="IPR001268">
    <property type="entry name" value="NADH_UbQ_OxRdtase_30kDa_su"/>
</dbReference>
<evidence type="ECO:0000256" key="2">
    <source>
        <dbReference type="ARBA" id="ARBA00023027"/>
    </source>
</evidence>
<reference evidence="5 6" key="1">
    <citation type="submission" date="2019-02" db="EMBL/GenBank/DDBJ databases">
        <title>Deep-cultivation of Planctomycetes and their phenomic and genomic characterization uncovers novel biology.</title>
        <authorList>
            <person name="Wiegand S."/>
            <person name="Jogler M."/>
            <person name="Boedeker C."/>
            <person name="Pinto D."/>
            <person name="Vollmers J."/>
            <person name="Rivas-Marin E."/>
            <person name="Kohn T."/>
            <person name="Peeters S.H."/>
            <person name="Heuer A."/>
            <person name="Rast P."/>
            <person name="Oberbeckmann S."/>
            <person name="Bunk B."/>
            <person name="Jeske O."/>
            <person name="Meyerdierks A."/>
            <person name="Storesund J.E."/>
            <person name="Kallscheuer N."/>
            <person name="Luecker S."/>
            <person name="Lage O.M."/>
            <person name="Pohl T."/>
            <person name="Merkel B.J."/>
            <person name="Hornburger P."/>
            <person name="Mueller R.-W."/>
            <person name="Bruemmer F."/>
            <person name="Labrenz M."/>
            <person name="Spormann A.M."/>
            <person name="Op Den Camp H."/>
            <person name="Overmann J."/>
            <person name="Amann R."/>
            <person name="Jetten M.S.M."/>
            <person name="Mascher T."/>
            <person name="Medema M.H."/>
            <person name="Devos D.P."/>
            <person name="Kaster A.-K."/>
            <person name="Ovreas L."/>
            <person name="Rohde M."/>
            <person name="Galperin M.Y."/>
            <person name="Jogler C."/>
        </authorList>
    </citation>
    <scope>NUCLEOTIDE SEQUENCE [LARGE SCALE GENOMIC DNA]</scope>
    <source>
        <strain evidence="5 6">Q31b</strain>
    </source>
</reference>
<dbReference type="Gene3D" id="3.30.460.80">
    <property type="entry name" value="NADH:ubiquinone oxidoreductase, 30kDa subunit"/>
    <property type="match status" value="1"/>
</dbReference>
<keyword evidence="2" id="KW-0520">NAD</keyword>
<evidence type="ECO:0000313" key="6">
    <source>
        <dbReference type="Proteomes" id="UP000315471"/>
    </source>
</evidence>
<dbReference type="InterPro" id="IPR001135">
    <property type="entry name" value="NADH_Q_OxRdtase_suD"/>
</dbReference>
<gene>
    <name evidence="5" type="primary">hycE</name>
    <name evidence="5" type="ORF">Q31b_54980</name>
</gene>
<protein>
    <submittedName>
        <fullName evidence="5">Formate hydrogenlyase subunit 5</fullName>
    </submittedName>
</protein>